<evidence type="ECO:0000313" key="7">
    <source>
        <dbReference type="EMBL" id="MBB5033108.1"/>
    </source>
</evidence>
<dbReference type="Gene3D" id="2.40.100.10">
    <property type="entry name" value="Cyclophilin-like"/>
    <property type="match status" value="1"/>
</dbReference>
<reference evidence="7 8" key="1">
    <citation type="submission" date="2020-08" db="EMBL/GenBank/DDBJ databases">
        <title>Genomic Encyclopedia of Type Strains, Phase IV (KMG-IV): sequencing the most valuable type-strain genomes for metagenomic binning, comparative biology and taxonomic classification.</title>
        <authorList>
            <person name="Goeker M."/>
        </authorList>
    </citation>
    <scope>NUCLEOTIDE SEQUENCE [LARGE SCALE GENOMIC DNA]</scope>
    <source>
        <strain evidence="7 8">DSM 12252</strain>
    </source>
</reference>
<feature type="compositionally biased region" description="Basic and acidic residues" evidence="4">
    <location>
        <begin position="64"/>
        <end position="73"/>
    </location>
</feature>
<dbReference type="SUPFAM" id="SSF50891">
    <property type="entry name" value="Cyclophilin-like"/>
    <property type="match status" value="1"/>
</dbReference>
<comment type="caution">
    <text evidence="7">The sequence shown here is derived from an EMBL/GenBank/DDBJ whole genome shotgun (WGS) entry which is preliminary data.</text>
</comment>
<feature type="region of interest" description="Disordered" evidence="4">
    <location>
        <begin position="40"/>
        <end position="99"/>
    </location>
</feature>
<feature type="compositionally biased region" description="Polar residues" evidence="4">
    <location>
        <begin position="75"/>
        <end position="95"/>
    </location>
</feature>
<dbReference type="PANTHER" id="PTHR45625">
    <property type="entry name" value="PEPTIDYL-PROLYL CIS-TRANS ISOMERASE-RELATED"/>
    <property type="match status" value="1"/>
</dbReference>
<name>A0A7W8DKD7_9BACT</name>
<sequence length="320" mass="34796">MDRHVKPLLLTCLLALGCHSALHAQTLNAPQSLRDGIRPAEAKAKDEKDMVAAAPAAAPSTTQEVDKLAEEAQKSLFQSVDKSSSGSAPTTTTFSGPLRLPAQRLEDPSLWAKDSVHKLAVMEVALGGSKETVMIELFPNDAPQTVNNFIDKCDSGFYKGLAFHRAIEGFIVQTGDPLTSDESARTKWGTGGEDKTLPAEIKLPHRIGAVAMARRSDKVNPERRSNGSQFYITLGNYKALEGNYTVFGQVVSGLETIKRISLMPVDANDCPVARIEIKSIKVVNQKGPMQLPTMTAQEGARYVKPDAARSMVGRIFRHIW</sequence>
<dbReference type="RefSeq" id="WP_184340026.1">
    <property type="nucleotide sequence ID" value="NZ_JACHIG010000005.1"/>
</dbReference>
<dbReference type="CDD" id="cd00317">
    <property type="entry name" value="cyclophilin"/>
    <property type="match status" value="1"/>
</dbReference>
<evidence type="ECO:0000256" key="2">
    <source>
        <dbReference type="ARBA" id="ARBA00023110"/>
    </source>
</evidence>
<dbReference type="EC" id="5.2.1.8" evidence="1"/>
<dbReference type="PROSITE" id="PS50072">
    <property type="entry name" value="CSA_PPIASE_2"/>
    <property type="match status" value="1"/>
</dbReference>
<keyword evidence="3 7" id="KW-0413">Isomerase</keyword>
<dbReference type="PROSITE" id="PS51257">
    <property type="entry name" value="PROKAR_LIPOPROTEIN"/>
    <property type="match status" value="1"/>
</dbReference>
<evidence type="ECO:0000256" key="5">
    <source>
        <dbReference type="SAM" id="SignalP"/>
    </source>
</evidence>
<dbReference type="Proteomes" id="UP000590740">
    <property type="component" value="Unassembled WGS sequence"/>
</dbReference>
<proteinExistence type="predicted"/>
<keyword evidence="8" id="KW-1185">Reference proteome</keyword>
<dbReference type="PANTHER" id="PTHR45625:SF4">
    <property type="entry name" value="PEPTIDYLPROLYL ISOMERASE DOMAIN AND WD REPEAT-CONTAINING PROTEIN 1"/>
    <property type="match status" value="1"/>
</dbReference>
<keyword evidence="5" id="KW-0732">Signal</keyword>
<dbReference type="Pfam" id="PF00160">
    <property type="entry name" value="Pro_isomerase"/>
    <property type="match status" value="1"/>
</dbReference>
<evidence type="ECO:0000256" key="3">
    <source>
        <dbReference type="ARBA" id="ARBA00023235"/>
    </source>
</evidence>
<dbReference type="PRINTS" id="PR00153">
    <property type="entry name" value="CSAPPISMRASE"/>
</dbReference>
<evidence type="ECO:0000259" key="6">
    <source>
        <dbReference type="PROSITE" id="PS50072"/>
    </source>
</evidence>
<feature type="compositionally biased region" description="Basic and acidic residues" evidence="4">
    <location>
        <begin position="40"/>
        <end position="50"/>
    </location>
</feature>
<dbReference type="EMBL" id="JACHIG010000005">
    <property type="protein sequence ID" value="MBB5033108.1"/>
    <property type="molecule type" value="Genomic_DNA"/>
</dbReference>
<evidence type="ECO:0000313" key="8">
    <source>
        <dbReference type="Proteomes" id="UP000590740"/>
    </source>
</evidence>
<dbReference type="InterPro" id="IPR002130">
    <property type="entry name" value="Cyclophilin-type_PPIase_dom"/>
</dbReference>
<evidence type="ECO:0000256" key="1">
    <source>
        <dbReference type="ARBA" id="ARBA00013194"/>
    </source>
</evidence>
<dbReference type="InterPro" id="IPR044666">
    <property type="entry name" value="Cyclophilin_A-like"/>
</dbReference>
<dbReference type="InterPro" id="IPR029000">
    <property type="entry name" value="Cyclophilin-like_dom_sf"/>
</dbReference>
<protein>
    <recommendedName>
        <fullName evidence="1">peptidylprolyl isomerase</fullName>
        <ecNumber evidence="1">5.2.1.8</ecNumber>
    </recommendedName>
</protein>
<dbReference type="AlphaFoldDB" id="A0A7W8DKD7"/>
<accession>A0A7W8DKD7</accession>
<gene>
    <name evidence="7" type="ORF">HNQ65_002691</name>
</gene>
<feature type="domain" description="PPIase cyclophilin-type" evidence="6">
    <location>
        <begin position="133"/>
        <end position="282"/>
    </location>
</feature>
<evidence type="ECO:0000256" key="4">
    <source>
        <dbReference type="SAM" id="MobiDB-lite"/>
    </source>
</evidence>
<feature type="chain" id="PRO_5031318044" description="peptidylprolyl isomerase" evidence="5">
    <location>
        <begin position="25"/>
        <end position="320"/>
    </location>
</feature>
<organism evidence="7 8">
    <name type="scientific">Prosthecobacter vanneervenii</name>
    <dbReference type="NCBI Taxonomy" id="48466"/>
    <lineage>
        <taxon>Bacteria</taxon>
        <taxon>Pseudomonadati</taxon>
        <taxon>Verrucomicrobiota</taxon>
        <taxon>Verrucomicrobiia</taxon>
        <taxon>Verrucomicrobiales</taxon>
        <taxon>Verrucomicrobiaceae</taxon>
        <taxon>Prosthecobacter</taxon>
    </lineage>
</organism>
<dbReference type="GO" id="GO:0003755">
    <property type="term" value="F:peptidyl-prolyl cis-trans isomerase activity"/>
    <property type="evidence" value="ECO:0007669"/>
    <property type="project" value="UniProtKB-KW"/>
</dbReference>
<feature type="signal peptide" evidence="5">
    <location>
        <begin position="1"/>
        <end position="24"/>
    </location>
</feature>
<keyword evidence="2" id="KW-0697">Rotamase</keyword>